<accession>J9EYL8</accession>
<evidence type="ECO:0000313" key="3">
    <source>
        <dbReference type="Proteomes" id="UP000004810"/>
    </source>
</evidence>
<protein>
    <submittedName>
        <fullName evidence="2">Uncharacterized protein</fullName>
    </submittedName>
</protein>
<feature type="region of interest" description="Disordered" evidence="1">
    <location>
        <begin position="38"/>
        <end position="62"/>
    </location>
</feature>
<evidence type="ECO:0000256" key="1">
    <source>
        <dbReference type="SAM" id="MobiDB-lite"/>
    </source>
</evidence>
<reference evidence="3" key="1">
    <citation type="submission" date="2012-08" db="EMBL/GenBank/DDBJ databases">
        <title>The Genome Sequence of Wuchereria bancrofti.</title>
        <authorList>
            <person name="Nutman T.B."/>
            <person name="Fink D.L."/>
            <person name="Russ C."/>
            <person name="Young S."/>
            <person name="Zeng Q."/>
            <person name="Koehrsen M."/>
            <person name="Alvarado L."/>
            <person name="Berlin A."/>
            <person name="Chapman S.B."/>
            <person name="Chen Z."/>
            <person name="Freedman E."/>
            <person name="Gellesch M."/>
            <person name="Goldberg J."/>
            <person name="Griggs A."/>
            <person name="Gujja S."/>
            <person name="Heilman E.R."/>
            <person name="Heiman D."/>
            <person name="Hepburn T."/>
            <person name="Howarth C."/>
            <person name="Jen D."/>
            <person name="Larson L."/>
            <person name="Lewis B."/>
            <person name="Mehta T."/>
            <person name="Park D."/>
            <person name="Pearson M."/>
            <person name="Roberts A."/>
            <person name="Saif S."/>
            <person name="Shea T."/>
            <person name="Shenoy N."/>
            <person name="Sisk P."/>
            <person name="Stolte C."/>
            <person name="Sykes S."/>
            <person name="Walk T."/>
            <person name="White J."/>
            <person name="Yandava C."/>
            <person name="Haas B."/>
            <person name="Henn M.R."/>
            <person name="Nusbaum C."/>
            <person name="Birren B."/>
        </authorList>
    </citation>
    <scope>NUCLEOTIDE SEQUENCE [LARGE SCALE GENOMIC DNA]</scope>
    <source>
        <strain evidence="3">NA</strain>
    </source>
</reference>
<name>J9EYL8_WUCBA</name>
<sequence length="62" mass="6936">MKFMPDIGGQTENTGNEIPIVMSRLMIISFNDYGNLHPKRRSAGNKLTPKHSGKNGSANNYW</sequence>
<comment type="caution">
    <text evidence="2">The sequence shown here is derived from an EMBL/GenBank/DDBJ whole genome shotgun (WGS) entry which is preliminary data.</text>
</comment>
<feature type="compositionally biased region" description="Basic residues" evidence="1">
    <location>
        <begin position="38"/>
        <end position="53"/>
    </location>
</feature>
<proteinExistence type="predicted"/>
<dbReference type="EMBL" id="ADBV01002981">
    <property type="protein sequence ID" value="EJW82297.1"/>
    <property type="molecule type" value="Genomic_DNA"/>
</dbReference>
<gene>
    <name evidence="2" type="ORF">WUBG_06794</name>
</gene>
<dbReference type="Proteomes" id="UP000004810">
    <property type="component" value="Unassembled WGS sequence"/>
</dbReference>
<organism evidence="2 3">
    <name type="scientific">Wuchereria bancrofti</name>
    <dbReference type="NCBI Taxonomy" id="6293"/>
    <lineage>
        <taxon>Eukaryota</taxon>
        <taxon>Metazoa</taxon>
        <taxon>Ecdysozoa</taxon>
        <taxon>Nematoda</taxon>
        <taxon>Chromadorea</taxon>
        <taxon>Rhabditida</taxon>
        <taxon>Spirurina</taxon>
        <taxon>Spiruromorpha</taxon>
        <taxon>Filarioidea</taxon>
        <taxon>Onchocercidae</taxon>
        <taxon>Wuchereria</taxon>
    </lineage>
</organism>
<evidence type="ECO:0000313" key="2">
    <source>
        <dbReference type="EMBL" id="EJW82297.1"/>
    </source>
</evidence>
<dbReference type="AlphaFoldDB" id="J9EYL8"/>